<reference evidence="1" key="1">
    <citation type="submission" date="2020-04" db="EMBL/GenBank/DDBJ databases">
        <authorList>
            <person name="Zhang T."/>
        </authorList>
    </citation>
    <scope>NUCLEOTIDE SEQUENCE</scope>
    <source>
        <strain evidence="1">HKST-UBA13</strain>
    </source>
</reference>
<gene>
    <name evidence="1" type="ORF">KC678_02940</name>
</gene>
<name>A0A955L0M2_9BACT</name>
<dbReference type="EMBL" id="JAGQLJ010000059">
    <property type="protein sequence ID" value="MCA9381197.1"/>
    <property type="molecule type" value="Genomic_DNA"/>
</dbReference>
<dbReference type="Proteomes" id="UP000775877">
    <property type="component" value="Unassembled WGS sequence"/>
</dbReference>
<reference evidence="1" key="2">
    <citation type="journal article" date="2021" name="Microbiome">
        <title>Successional dynamics and alternative stable states in a saline activated sludge microbial community over 9 years.</title>
        <authorList>
            <person name="Wang Y."/>
            <person name="Ye J."/>
            <person name="Ju F."/>
            <person name="Liu L."/>
            <person name="Boyd J.A."/>
            <person name="Deng Y."/>
            <person name="Parks D.H."/>
            <person name="Jiang X."/>
            <person name="Yin X."/>
            <person name="Woodcroft B.J."/>
            <person name="Tyson G.W."/>
            <person name="Hugenholtz P."/>
            <person name="Polz M.F."/>
            <person name="Zhang T."/>
        </authorList>
    </citation>
    <scope>NUCLEOTIDE SEQUENCE</scope>
    <source>
        <strain evidence="1">HKST-UBA13</strain>
    </source>
</reference>
<comment type="caution">
    <text evidence="1">The sequence shown here is derived from an EMBL/GenBank/DDBJ whole genome shotgun (WGS) entry which is preliminary data.</text>
</comment>
<evidence type="ECO:0000313" key="1">
    <source>
        <dbReference type="EMBL" id="MCA9381197.1"/>
    </source>
</evidence>
<organism evidence="1 2">
    <name type="scientific">Candidatus Dojkabacteria bacterium</name>
    <dbReference type="NCBI Taxonomy" id="2099670"/>
    <lineage>
        <taxon>Bacteria</taxon>
        <taxon>Candidatus Dojkabacteria</taxon>
    </lineage>
</organism>
<evidence type="ECO:0000313" key="2">
    <source>
        <dbReference type="Proteomes" id="UP000775877"/>
    </source>
</evidence>
<dbReference type="AlphaFoldDB" id="A0A955L0M2"/>
<accession>A0A955L0M2</accession>
<protein>
    <submittedName>
        <fullName evidence="1">Uncharacterized protein</fullName>
    </submittedName>
</protein>
<proteinExistence type="predicted"/>
<sequence length="139" mass="16194">MYYTKKLHTYLLDFIKNSDQDIPNLDIALDNLALNIRLRRNFFNKVNGEYVIKVTKEGYSKFIDNSIPFDTESEYLHFQLFGGVSENNISCNELILVKDNESTTLVNSDKEEQKKIDYVLEKAAELILEILKIYESSLN</sequence>